<dbReference type="AlphaFoldDB" id="A0A2V3J9G1"/>
<sequence>MADLSLERQVAVTHNSTVLRRKLTHKRDEAFKKLMLSILELNEEQGEAINEEPETVAVEEDRWDDEQVLMEIYLSQIGAPDVIPNIVVFYSSE</sequence>
<organism evidence="1 2">
    <name type="scientific">Gracilariopsis chorda</name>
    <dbReference type="NCBI Taxonomy" id="448386"/>
    <lineage>
        <taxon>Eukaryota</taxon>
        <taxon>Rhodophyta</taxon>
        <taxon>Florideophyceae</taxon>
        <taxon>Rhodymeniophycidae</taxon>
        <taxon>Gracilariales</taxon>
        <taxon>Gracilariaceae</taxon>
        <taxon>Gracilariopsis</taxon>
    </lineage>
</organism>
<accession>A0A2V3J9G1</accession>
<dbReference type="Proteomes" id="UP000247409">
    <property type="component" value="Unassembled WGS sequence"/>
</dbReference>
<name>A0A2V3J9G1_9FLOR</name>
<proteinExistence type="predicted"/>
<protein>
    <submittedName>
        <fullName evidence="1">Uncharacterized protein</fullName>
    </submittedName>
</protein>
<dbReference type="EMBL" id="NBIV01000001">
    <property type="protein sequence ID" value="PXF50187.1"/>
    <property type="molecule type" value="Genomic_DNA"/>
</dbReference>
<gene>
    <name evidence="1" type="ORF">BWQ96_00347</name>
</gene>
<evidence type="ECO:0000313" key="2">
    <source>
        <dbReference type="Proteomes" id="UP000247409"/>
    </source>
</evidence>
<reference evidence="1 2" key="1">
    <citation type="journal article" date="2018" name="Mol. Biol. Evol.">
        <title>Analysis of the draft genome of the red seaweed Gracilariopsis chorda provides insights into genome size evolution in Rhodophyta.</title>
        <authorList>
            <person name="Lee J."/>
            <person name="Yang E.C."/>
            <person name="Graf L."/>
            <person name="Yang J.H."/>
            <person name="Qiu H."/>
            <person name="Zel Zion U."/>
            <person name="Chan C.X."/>
            <person name="Stephens T.G."/>
            <person name="Weber A.P.M."/>
            <person name="Boo G.H."/>
            <person name="Boo S.M."/>
            <person name="Kim K.M."/>
            <person name="Shin Y."/>
            <person name="Jung M."/>
            <person name="Lee S.J."/>
            <person name="Yim H.S."/>
            <person name="Lee J.H."/>
            <person name="Bhattacharya D."/>
            <person name="Yoon H.S."/>
        </authorList>
    </citation>
    <scope>NUCLEOTIDE SEQUENCE [LARGE SCALE GENOMIC DNA]</scope>
    <source>
        <strain evidence="1 2">SKKU-2015</strain>
        <tissue evidence="1">Whole body</tissue>
    </source>
</reference>
<keyword evidence="2" id="KW-1185">Reference proteome</keyword>
<evidence type="ECO:0000313" key="1">
    <source>
        <dbReference type="EMBL" id="PXF50187.1"/>
    </source>
</evidence>
<comment type="caution">
    <text evidence="1">The sequence shown here is derived from an EMBL/GenBank/DDBJ whole genome shotgun (WGS) entry which is preliminary data.</text>
</comment>